<organism evidence="7 8">
    <name type="scientific">Hymenobacter metallicola</name>
    <dbReference type="NCBI Taxonomy" id="2563114"/>
    <lineage>
        <taxon>Bacteria</taxon>
        <taxon>Pseudomonadati</taxon>
        <taxon>Bacteroidota</taxon>
        <taxon>Cytophagia</taxon>
        <taxon>Cytophagales</taxon>
        <taxon>Hymenobacteraceae</taxon>
        <taxon>Hymenobacter</taxon>
    </lineage>
</organism>
<keyword evidence="2 5" id="KW-0812">Transmembrane</keyword>
<accession>A0A4Z0QAA2</accession>
<feature type="domain" description="Methylamine utilisation protein MauE" evidence="6">
    <location>
        <begin position="9"/>
        <end position="128"/>
    </location>
</feature>
<comment type="subcellular location">
    <subcellularLocation>
        <location evidence="1">Membrane</location>
        <topology evidence="1">Multi-pass membrane protein</topology>
    </subcellularLocation>
</comment>
<dbReference type="EMBL" id="SRMB01000003">
    <property type="protein sequence ID" value="TGE26634.1"/>
    <property type="molecule type" value="Genomic_DNA"/>
</dbReference>
<feature type="transmembrane region" description="Helical" evidence="5">
    <location>
        <begin position="71"/>
        <end position="91"/>
    </location>
</feature>
<evidence type="ECO:0000256" key="5">
    <source>
        <dbReference type="SAM" id="Phobius"/>
    </source>
</evidence>
<evidence type="ECO:0000313" key="8">
    <source>
        <dbReference type="Proteomes" id="UP000298471"/>
    </source>
</evidence>
<dbReference type="Pfam" id="PF07291">
    <property type="entry name" value="MauE"/>
    <property type="match status" value="1"/>
</dbReference>
<evidence type="ECO:0000256" key="4">
    <source>
        <dbReference type="ARBA" id="ARBA00023136"/>
    </source>
</evidence>
<evidence type="ECO:0000313" key="7">
    <source>
        <dbReference type="EMBL" id="TGE26634.1"/>
    </source>
</evidence>
<comment type="caution">
    <text evidence="7">The sequence shown here is derived from an EMBL/GenBank/DDBJ whole genome shotgun (WGS) entry which is preliminary data.</text>
</comment>
<evidence type="ECO:0000256" key="3">
    <source>
        <dbReference type="ARBA" id="ARBA00022989"/>
    </source>
</evidence>
<evidence type="ECO:0000259" key="6">
    <source>
        <dbReference type="Pfam" id="PF07291"/>
    </source>
</evidence>
<proteinExistence type="predicted"/>
<feature type="transmembrane region" description="Helical" evidence="5">
    <location>
        <begin position="144"/>
        <end position="162"/>
    </location>
</feature>
<dbReference type="GO" id="GO:0030416">
    <property type="term" value="P:methylamine metabolic process"/>
    <property type="evidence" value="ECO:0007669"/>
    <property type="project" value="InterPro"/>
</dbReference>
<protein>
    <submittedName>
        <fullName evidence="7">DoxX family membrane protein</fullName>
    </submittedName>
</protein>
<keyword evidence="4 5" id="KW-0472">Membrane</keyword>
<dbReference type="InterPro" id="IPR009908">
    <property type="entry name" value="Methylamine_util_MauE"/>
</dbReference>
<dbReference type="OrthoDB" id="978385at2"/>
<dbReference type="InterPro" id="IPR036249">
    <property type="entry name" value="Thioredoxin-like_sf"/>
</dbReference>
<dbReference type="AlphaFoldDB" id="A0A4Z0QAA2"/>
<keyword evidence="8" id="KW-1185">Reference proteome</keyword>
<keyword evidence="3 5" id="KW-1133">Transmembrane helix</keyword>
<evidence type="ECO:0000256" key="2">
    <source>
        <dbReference type="ARBA" id="ARBA00022692"/>
    </source>
</evidence>
<feature type="transmembrane region" description="Helical" evidence="5">
    <location>
        <begin position="111"/>
        <end position="132"/>
    </location>
</feature>
<dbReference type="Proteomes" id="UP000298471">
    <property type="component" value="Unassembled WGS sequence"/>
</dbReference>
<gene>
    <name evidence="7" type="ORF">E5K02_17785</name>
</gene>
<dbReference type="RefSeq" id="WP_135396539.1">
    <property type="nucleotide sequence ID" value="NZ_SRMB01000003.1"/>
</dbReference>
<feature type="transmembrane region" description="Helical" evidence="5">
    <location>
        <begin position="46"/>
        <end position="64"/>
    </location>
</feature>
<reference evidence="7 8" key="1">
    <citation type="submission" date="2019-04" db="EMBL/GenBank/DDBJ databases">
        <authorList>
            <person name="Feng G."/>
            <person name="Zhang J."/>
            <person name="Zhu H."/>
        </authorList>
    </citation>
    <scope>NUCLEOTIDE SEQUENCE [LARGE SCALE GENOMIC DNA]</scope>
    <source>
        <strain evidence="7 8">9PBR-1</strain>
    </source>
</reference>
<dbReference type="GO" id="GO:0016020">
    <property type="term" value="C:membrane"/>
    <property type="evidence" value="ECO:0007669"/>
    <property type="project" value="UniProtKB-SubCell"/>
</dbReference>
<sequence length="301" mass="32370">MKYSRPVVLTAGIIGVFFLVSGVGKALDQAQFADTIVAYGLPKLRFAAPLLTTVELALGVGLLLRIHVRLLAAAALALLVMFTLFFAYGYLGHGVTDCGCFGAFTALQMPPWLAFGRNGLLLLLAAGLYRAAPEPASPPARWQLLVVSGVTLGSFLAVGSRYTPQVFLAPGQAVRATALAPYCSPHQATYLVFIFRPTCPHCWAATPTLLNYQKTGLVSKIVALSPRGPAEEQQKYMRHFAPSFAIHTVPDAEMRQLTNQVPTVVVVKQDTIRAVLNSAEPLDDALSKALRLREVAVGTPR</sequence>
<name>A0A4Z0QAA2_9BACT</name>
<evidence type="ECO:0000256" key="1">
    <source>
        <dbReference type="ARBA" id="ARBA00004141"/>
    </source>
</evidence>
<dbReference type="SUPFAM" id="SSF52833">
    <property type="entry name" value="Thioredoxin-like"/>
    <property type="match status" value="1"/>
</dbReference>
<dbReference type="Gene3D" id="3.40.30.10">
    <property type="entry name" value="Glutaredoxin"/>
    <property type="match status" value="1"/>
</dbReference>